<sequence length="549" mass="62584">MNEKQESMDEEKNDSGINSGSDFHSSSPGSDHSENNPYSSPTANQMARPVHQSPYRSTPPTRMDQYQQYNSPSTHFYHSNHNNLTPLNLKPAISNNDVKTEIDVQQTALTPDVSSAEETTPHTSSLAKNNDHDDPLKELQMSLEKNGMLPRPFSPKFNEYSGEDENKSDNEMNEYDERGLIIPKVNSHGKVKKFKCKQCDFVANIKEDYWKHHAGHIKAEKLLTCPKCPFVTEYKHHLEYHLRNHFGSKPFKCSECNYSCVNKSMLNSHLKSHSSVYQFRCADCNYASKYCHSLKLHLRKYSHKPDMVLNPDGTPNPLPIIDVYGTRRGPKVKGQERNSIDEAAHKSEQPVLPFPLNHFMMNTPQMPLPFAGFPFFTGFPGAVPDPLLLKNLENFVRERQGLLLANANDKESSENMQTEMEVLDLSKPEVPAQKNRRKGHAYKFNPEHGNSSDDEEVTTMFSNVEVVENKEAETCISEESSDYKEEISNNNNKDDYSCQYCQINFGDPVLYTMHMGYHGYKNPFACNMCGEVCKDKVSFFLHIARTSHS</sequence>
<feature type="region of interest" description="Disordered" evidence="14">
    <location>
        <begin position="431"/>
        <end position="455"/>
    </location>
</feature>
<evidence type="ECO:0000259" key="15">
    <source>
        <dbReference type="PROSITE" id="PS50157"/>
    </source>
</evidence>
<name>A0AAV8XVE3_9CUCU</name>
<dbReference type="FunFam" id="3.30.160.60:FF:001301">
    <property type="entry name" value="Blast:Protein hunchback"/>
    <property type="match status" value="1"/>
</dbReference>
<evidence type="ECO:0000256" key="13">
    <source>
        <dbReference type="PROSITE-ProRule" id="PRU00042"/>
    </source>
</evidence>
<dbReference type="PROSITE" id="PS50157">
    <property type="entry name" value="ZINC_FINGER_C2H2_2"/>
    <property type="match status" value="3"/>
</dbReference>
<comment type="subcellular location">
    <subcellularLocation>
        <location evidence="2">Nucleus</location>
    </subcellularLocation>
</comment>
<evidence type="ECO:0000256" key="6">
    <source>
        <dbReference type="ARBA" id="ARBA00022492"/>
    </source>
</evidence>
<evidence type="ECO:0000256" key="14">
    <source>
        <dbReference type="SAM" id="MobiDB-lite"/>
    </source>
</evidence>
<evidence type="ECO:0000256" key="8">
    <source>
        <dbReference type="ARBA" id="ARBA00022737"/>
    </source>
</evidence>
<dbReference type="GO" id="GO:0008270">
    <property type="term" value="F:zinc ion binding"/>
    <property type="evidence" value="ECO:0007669"/>
    <property type="project" value="UniProtKB-KW"/>
</dbReference>
<keyword evidence="10" id="KW-0862">Zinc</keyword>
<evidence type="ECO:0000256" key="2">
    <source>
        <dbReference type="ARBA" id="ARBA00004123"/>
    </source>
</evidence>
<feature type="compositionally biased region" description="Polar residues" evidence="14">
    <location>
        <begin position="109"/>
        <end position="128"/>
    </location>
</feature>
<evidence type="ECO:0000256" key="11">
    <source>
        <dbReference type="ARBA" id="ARBA00023125"/>
    </source>
</evidence>
<dbReference type="SUPFAM" id="SSF57667">
    <property type="entry name" value="beta-beta-alpha zinc fingers"/>
    <property type="match status" value="3"/>
</dbReference>
<dbReference type="PANTHER" id="PTHR24404:SF55">
    <property type="entry name" value="ZINC FINGER PROTEIN PEGASUS"/>
    <property type="match status" value="1"/>
</dbReference>
<dbReference type="GO" id="GO:0000978">
    <property type="term" value="F:RNA polymerase II cis-regulatory region sequence-specific DNA binding"/>
    <property type="evidence" value="ECO:0007669"/>
    <property type="project" value="TreeGrafter"/>
</dbReference>
<evidence type="ECO:0000313" key="16">
    <source>
        <dbReference type="EMBL" id="KAJ8942851.1"/>
    </source>
</evidence>
<evidence type="ECO:0000256" key="7">
    <source>
        <dbReference type="ARBA" id="ARBA00022723"/>
    </source>
</evidence>
<feature type="region of interest" description="Disordered" evidence="14">
    <location>
        <begin position="109"/>
        <end position="134"/>
    </location>
</feature>
<dbReference type="GO" id="GO:0005634">
    <property type="term" value="C:nucleus"/>
    <property type="evidence" value="ECO:0007669"/>
    <property type="project" value="UniProtKB-SubCell"/>
</dbReference>
<comment type="function">
    <text evidence="1">Gap class segmentation protein that controls development of head structures.</text>
</comment>
<dbReference type="Pfam" id="PF00096">
    <property type="entry name" value="zf-C2H2"/>
    <property type="match status" value="1"/>
</dbReference>
<evidence type="ECO:0000256" key="4">
    <source>
        <dbReference type="ARBA" id="ARBA00013638"/>
    </source>
</evidence>
<organism evidence="16 17">
    <name type="scientific">Rhamnusium bicolor</name>
    <dbReference type="NCBI Taxonomy" id="1586634"/>
    <lineage>
        <taxon>Eukaryota</taxon>
        <taxon>Metazoa</taxon>
        <taxon>Ecdysozoa</taxon>
        <taxon>Arthropoda</taxon>
        <taxon>Hexapoda</taxon>
        <taxon>Insecta</taxon>
        <taxon>Pterygota</taxon>
        <taxon>Neoptera</taxon>
        <taxon>Endopterygota</taxon>
        <taxon>Coleoptera</taxon>
        <taxon>Polyphaga</taxon>
        <taxon>Cucujiformia</taxon>
        <taxon>Chrysomeloidea</taxon>
        <taxon>Cerambycidae</taxon>
        <taxon>Lepturinae</taxon>
        <taxon>Rhagiini</taxon>
        <taxon>Rhamnusium</taxon>
    </lineage>
</organism>
<dbReference type="InterPro" id="IPR050589">
    <property type="entry name" value="Ikaros_C2H2-ZF"/>
</dbReference>
<keyword evidence="7" id="KW-0479">Metal-binding</keyword>
<evidence type="ECO:0000256" key="10">
    <source>
        <dbReference type="ARBA" id="ARBA00022833"/>
    </source>
</evidence>
<keyword evidence="9 13" id="KW-0863">Zinc-finger</keyword>
<evidence type="ECO:0000256" key="5">
    <source>
        <dbReference type="ARBA" id="ARBA00022473"/>
    </source>
</evidence>
<dbReference type="GO" id="GO:0003700">
    <property type="term" value="F:DNA-binding transcription factor activity"/>
    <property type="evidence" value="ECO:0007669"/>
    <property type="project" value="TreeGrafter"/>
</dbReference>
<reference evidence="16" key="1">
    <citation type="journal article" date="2023" name="Insect Mol. Biol.">
        <title>Genome sequencing provides insights into the evolution of gene families encoding plant cell wall-degrading enzymes in longhorned beetles.</title>
        <authorList>
            <person name="Shin N.R."/>
            <person name="Okamura Y."/>
            <person name="Kirsch R."/>
            <person name="Pauchet Y."/>
        </authorList>
    </citation>
    <scope>NUCLEOTIDE SEQUENCE</scope>
    <source>
        <strain evidence="16">RBIC_L_NR</strain>
    </source>
</reference>
<comment type="caution">
    <text evidence="16">The sequence shown here is derived from an EMBL/GenBank/DDBJ whole genome shotgun (WGS) entry which is preliminary data.</text>
</comment>
<feature type="region of interest" description="Disordered" evidence="14">
    <location>
        <begin position="1"/>
        <end position="83"/>
    </location>
</feature>
<keyword evidence="12" id="KW-0539">Nucleus</keyword>
<feature type="compositionally biased region" description="Low complexity" evidence="14">
    <location>
        <begin position="19"/>
        <end position="30"/>
    </location>
</feature>
<dbReference type="InterPro" id="IPR036236">
    <property type="entry name" value="Znf_C2H2_sf"/>
</dbReference>
<feature type="compositionally biased region" description="Polar residues" evidence="14">
    <location>
        <begin position="35"/>
        <end position="45"/>
    </location>
</feature>
<dbReference type="GO" id="GO:0035282">
    <property type="term" value="P:segmentation"/>
    <property type="evidence" value="ECO:0007669"/>
    <property type="project" value="UniProtKB-KW"/>
</dbReference>
<accession>A0AAV8XVE3</accession>
<dbReference type="EMBL" id="JANEYF010002734">
    <property type="protein sequence ID" value="KAJ8942851.1"/>
    <property type="molecule type" value="Genomic_DNA"/>
</dbReference>
<evidence type="ECO:0000313" key="17">
    <source>
        <dbReference type="Proteomes" id="UP001162156"/>
    </source>
</evidence>
<keyword evidence="8" id="KW-0677">Repeat</keyword>
<protein>
    <recommendedName>
        <fullName evidence="4">Protein hunchback</fullName>
    </recommendedName>
</protein>
<dbReference type="PANTHER" id="PTHR24404">
    <property type="entry name" value="ZINC FINGER PROTEIN"/>
    <property type="match status" value="1"/>
</dbReference>
<keyword evidence="5" id="KW-0217">Developmental protein</keyword>
<dbReference type="Gene3D" id="3.30.160.60">
    <property type="entry name" value="Classic Zinc Finger"/>
    <property type="match status" value="3"/>
</dbReference>
<feature type="domain" description="C2H2-type" evidence="15">
    <location>
        <begin position="496"/>
        <end position="523"/>
    </location>
</feature>
<evidence type="ECO:0000256" key="12">
    <source>
        <dbReference type="ARBA" id="ARBA00023242"/>
    </source>
</evidence>
<comment type="similarity">
    <text evidence="3">Belongs to the hunchback C2H2-type zinc-finger protein family.</text>
</comment>
<proteinExistence type="inferred from homology"/>
<dbReference type="GO" id="GO:0040034">
    <property type="term" value="P:regulation of development, heterochronic"/>
    <property type="evidence" value="ECO:0007669"/>
    <property type="project" value="UniProtKB-ARBA"/>
</dbReference>
<dbReference type="FunFam" id="3.30.160.60:FF:001482">
    <property type="entry name" value="Hunchback"/>
    <property type="match status" value="1"/>
</dbReference>
<feature type="domain" description="C2H2-type" evidence="15">
    <location>
        <begin position="223"/>
        <end position="250"/>
    </location>
</feature>
<keyword evidence="11" id="KW-0238">DNA-binding</keyword>
<feature type="domain" description="C2H2-type" evidence="15">
    <location>
        <begin position="251"/>
        <end position="278"/>
    </location>
</feature>
<feature type="region of interest" description="Disordered" evidence="14">
    <location>
        <begin position="147"/>
        <end position="170"/>
    </location>
</feature>
<gene>
    <name evidence="16" type="ORF">NQ314_009913</name>
</gene>
<evidence type="ECO:0000256" key="9">
    <source>
        <dbReference type="ARBA" id="ARBA00022771"/>
    </source>
</evidence>
<dbReference type="InterPro" id="IPR013087">
    <property type="entry name" value="Znf_C2H2_type"/>
</dbReference>
<evidence type="ECO:0000256" key="1">
    <source>
        <dbReference type="ARBA" id="ARBA00003983"/>
    </source>
</evidence>
<dbReference type="SMART" id="SM00355">
    <property type="entry name" value="ZnF_C2H2"/>
    <property type="match status" value="6"/>
</dbReference>
<keyword evidence="6" id="KW-0302">Gap protein</keyword>
<keyword evidence="17" id="KW-1185">Reference proteome</keyword>
<dbReference type="AlphaFoldDB" id="A0AAV8XVE3"/>
<dbReference type="Proteomes" id="UP001162156">
    <property type="component" value="Unassembled WGS sequence"/>
</dbReference>
<dbReference type="GO" id="GO:0000122">
    <property type="term" value="P:negative regulation of transcription by RNA polymerase II"/>
    <property type="evidence" value="ECO:0007669"/>
    <property type="project" value="UniProtKB-ARBA"/>
</dbReference>
<dbReference type="PROSITE" id="PS00028">
    <property type="entry name" value="ZINC_FINGER_C2H2_1"/>
    <property type="match status" value="3"/>
</dbReference>
<feature type="compositionally biased region" description="Polar residues" evidence="14">
    <location>
        <begin position="54"/>
        <end position="83"/>
    </location>
</feature>
<evidence type="ECO:0000256" key="3">
    <source>
        <dbReference type="ARBA" id="ARBA00007746"/>
    </source>
</evidence>